<dbReference type="AlphaFoldDB" id="A0AAV0BZJ5"/>
<name>A0AAV0BZJ5_9ASTE</name>
<feature type="compositionally biased region" description="Low complexity" evidence="1">
    <location>
        <begin position="162"/>
        <end position="179"/>
    </location>
</feature>
<comment type="caution">
    <text evidence="2">The sequence shown here is derived from an EMBL/GenBank/DDBJ whole genome shotgun (WGS) entry which is preliminary data.</text>
</comment>
<proteinExistence type="predicted"/>
<gene>
    <name evidence="2" type="ORF">CEPIT_LOCUS442</name>
</gene>
<keyword evidence="3" id="KW-1185">Reference proteome</keyword>
<evidence type="ECO:0000313" key="3">
    <source>
        <dbReference type="Proteomes" id="UP001152523"/>
    </source>
</evidence>
<organism evidence="2 3">
    <name type="scientific">Cuscuta epithymum</name>
    <dbReference type="NCBI Taxonomy" id="186058"/>
    <lineage>
        <taxon>Eukaryota</taxon>
        <taxon>Viridiplantae</taxon>
        <taxon>Streptophyta</taxon>
        <taxon>Embryophyta</taxon>
        <taxon>Tracheophyta</taxon>
        <taxon>Spermatophyta</taxon>
        <taxon>Magnoliopsida</taxon>
        <taxon>eudicotyledons</taxon>
        <taxon>Gunneridae</taxon>
        <taxon>Pentapetalae</taxon>
        <taxon>asterids</taxon>
        <taxon>lamiids</taxon>
        <taxon>Solanales</taxon>
        <taxon>Convolvulaceae</taxon>
        <taxon>Cuscuteae</taxon>
        <taxon>Cuscuta</taxon>
        <taxon>Cuscuta subgen. Cuscuta</taxon>
    </lineage>
</organism>
<feature type="region of interest" description="Disordered" evidence="1">
    <location>
        <begin position="129"/>
        <end position="202"/>
    </location>
</feature>
<feature type="compositionally biased region" description="Polar residues" evidence="1">
    <location>
        <begin position="129"/>
        <end position="140"/>
    </location>
</feature>
<reference evidence="2" key="1">
    <citation type="submission" date="2022-07" db="EMBL/GenBank/DDBJ databases">
        <authorList>
            <person name="Macas J."/>
            <person name="Novak P."/>
            <person name="Neumann P."/>
        </authorList>
    </citation>
    <scope>NUCLEOTIDE SEQUENCE</scope>
</reference>
<sequence>MTRPITITRSFIVTRSNKLQLSDPTSYSYPVQPVTVTRFNHLQILVSTIYNYLNKSIRVTQSNQLQLSDPTNHLQLLETSSYIYPHGPITLIRTLATATAGHRWPPPLLNCLVNKPLSSSVAGLLSPSLAPTQLQPTQPRATAVYRPPPLPNRHVKEPLPYPLASLLSPSLAPTGSSLPNPLPPPATPAPSLRRPAQPAHKP</sequence>
<accession>A0AAV0BZJ5</accession>
<evidence type="ECO:0000313" key="2">
    <source>
        <dbReference type="EMBL" id="CAH9052892.1"/>
    </source>
</evidence>
<protein>
    <submittedName>
        <fullName evidence="2">Uncharacterized protein</fullName>
    </submittedName>
</protein>
<dbReference type="EMBL" id="CAMAPF010000005">
    <property type="protein sequence ID" value="CAH9052892.1"/>
    <property type="molecule type" value="Genomic_DNA"/>
</dbReference>
<evidence type="ECO:0000256" key="1">
    <source>
        <dbReference type="SAM" id="MobiDB-lite"/>
    </source>
</evidence>
<dbReference type="Proteomes" id="UP001152523">
    <property type="component" value="Unassembled WGS sequence"/>
</dbReference>